<evidence type="ECO:0000313" key="13">
    <source>
        <dbReference type="EMBL" id="KIQ35423.1"/>
    </source>
</evidence>
<dbReference type="OrthoDB" id="9783707at2"/>
<comment type="subcellular location">
    <subcellularLocation>
        <location evidence="1">Cell membrane</location>
        <topology evidence="1">Multi-pass membrane protein</topology>
    </subcellularLocation>
</comment>
<feature type="transmembrane region" description="Helical" evidence="11">
    <location>
        <begin position="120"/>
        <end position="139"/>
    </location>
</feature>
<protein>
    <submittedName>
        <fullName evidence="13">Transporter</fullName>
    </submittedName>
</protein>
<evidence type="ECO:0000256" key="8">
    <source>
        <dbReference type="ARBA" id="ARBA00022989"/>
    </source>
</evidence>
<feature type="transmembrane region" description="Helical" evidence="11">
    <location>
        <begin position="34"/>
        <end position="56"/>
    </location>
</feature>
<dbReference type="Proteomes" id="UP000032067">
    <property type="component" value="Unassembled WGS sequence"/>
</dbReference>
<proteinExistence type="predicted"/>
<evidence type="ECO:0000256" key="1">
    <source>
        <dbReference type="ARBA" id="ARBA00004651"/>
    </source>
</evidence>
<reference evidence="13 14" key="1">
    <citation type="submission" date="2014-12" db="EMBL/GenBank/DDBJ databases">
        <title>16Stimator: statistical estimation of ribosomal gene copy numbers from draft genome assemblies.</title>
        <authorList>
            <person name="Perisin M.A."/>
            <person name="Vetter M."/>
            <person name="Gilbert J.A."/>
            <person name="Bergelson J."/>
        </authorList>
    </citation>
    <scope>NUCLEOTIDE SEQUENCE [LARGE SCALE GENOMIC DNA]</scope>
    <source>
        <strain evidence="13 14">MEDvA23</strain>
    </source>
</reference>
<dbReference type="RefSeq" id="WP_042577849.1">
    <property type="nucleotide sequence ID" value="NZ_JXQQ01000010.1"/>
</dbReference>
<gene>
    <name evidence="13" type="ORF">RT97_06175</name>
</gene>
<dbReference type="AlphaFoldDB" id="A0A0D0M1B4"/>
<feature type="transmembrane region" description="Helical" evidence="11">
    <location>
        <begin position="151"/>
        <end position="168"/>
    </location>
</feature>
<evidence type="ECO:0000256" key="5">
    <source>
        <dbReference type="ARBA" id="ARBA00022556"/>
    </source>
</evidence>
<dbReference type="InterPro" id="IPR037185">
    <property type="entry name" value="EmrE-like"/>
</dbReference>
<dbReference type="GO" id="GO:0009103">
    <property type="term" value="P:lipopolysaccharide biosynthetic process"/>
    <property type="evidence" value="ECO:0007669"/>
    <property type="project" value="UniProtKB-KW"/>
</dbReference>
<feature type="transmembrane region" description="Helical" evidence="11">
    <location>
        <begin position="212"/>
        <end position="236"/>
    </location>
</feature>
<evidence type="ECO:0000256" key="2">
    <source>
        <dbReference type="ARBA" id="ARBA00022475"/>
    </source>
</evidence>
<evidence type="ECO:0000313" key="14">
    <source>
        <dbReference type="Proteomes" id="UP000032067"/>
    </source>
</evidence>
<evidence type="ECO:0000259" key="12">
    <source>
        <dbReference type="Pfam" id="PF00892"/>
    </source>
</evidence>
<accession>A0A0D0M1B4</accession>
<keyword evidence="7" id="KW-0448">Lipopolysaccharide biosynthesis</keyword>
<dbReference type="SUPFAM" id="SSF103481">
    <property type="entry name" value="Multidrug resistance efflux transporter EmrE"/>
    <property type="match status" value="2"/>
</dbReference>
<evidence type="ECO:0000256" key="6">
    <source>
        <dbReference type="ARBA" id="ARBA00022692"/>
    </source>
</evidence>
<dbReference type="InterPro" id="IPR000390">
    <property type="entry name" value="Small_drug/metabolite_transptr"/>
</dbReference>
<evidence type="ECO:0000256" key="4">
    <source>
        <dbReference type="ARBA" id="ARBA00022519"/>
    </source>
</evidence>
<dbReference type="GO" id="GO:0009245">
    <property type="term" value="P:lipid A biosynthetic process"/>
    <property type="evidence" value="ECO:0007669"/>
    <property type="project" value="UniProtKB-KW"/>
</dbReference>
<dbReference type="GO" id="GO:0022857">
    <property type="term" value="F:transmembrane transporter activity"/>
    <property type="evidence" value="ECO:0007669"/>
    <property type="project" value="InterPro"/>
</dbReference>
<dbReference type="GO" id="GO:0005886">
    <property type="term" value="C:plasma membrane"/>
    <property type="evidence" value="ECO:0007669"/>
    <property type="project" value="UniProtKB-SubCell"/>
</dbReference>
<keyword evidence="8 11" id="KW-1133">Transmembrane helix</keyword>
<dbReference type="PANTHER" id="PTHR30561">
    <property type="entry name" value="SMR FAMILY PROTON-DEPENDENT DRUG EFFLUX TRANSPORTER SUGE"/>
    <property type="match status" value="1"/>
</dbReference>
<keyword evidence="6 11" id="KW-0812">Transmembrane</keyword>
<evidence type="ECO:0000256" key="7">
    <source>
        <dbReference type="ARBA" id="ARBA00022985"/>
    </source>
</evidence>
<organism evidence="13 14">
    <name type="scientific">Variovorax paradoxus</name>
    <dbReference type="NCBI Taxonomy" id="34073"/>
    <lineage>
        <taxon>Bacteria</taxon>
        <taxon>Pseudomonadati</taxon>
        <taxon>Pseudomonadota</taxon>
        <taxon>Betaproteobacteria</taxon>
        <taxon>Burkholderiales</taxon>
        <taxon>Comamonadaceae</taxon>
        <taxon>Variovorax</taxon>
    </lineage>
</organism>
<dbReference type="PANTHER" id="PTHR30561:SF9">
    <property type="entry name" value="4-AMINO-4-DEOXY-L-ARABINOSE-PHOSPHOUNDECAPRENOL FLIPPASE SUBUNIT ARNF-RELATED"/>
    <property type="match status" value="1"/>
</dbReference>
<keyword evidence="10 11" id="KW-0472">Membrane</keyword>
<comment type="caution">
    <text evidence="13">The sequence shown here is derived from an EMBL/GenBank/DDBJ whole genome shotgun (WGS) entry which is preliminary data.</text>
</comment>
<feature type="transmembrane region" description="Helical" evidence="11">
    <location>
        <begin position="62"/>
        <end position="81"/>
    </location>
</feature>
<evidence type="ECO:0000256" key="9">
    <source>
        <dbReference type="ARBA" id="ARBA00023098"/>
    </source>
</evidence>
<dbReference type="EMBL" id="JXQQ01000010">
    <property type="protein sequence ID" value="KIQ35423.1"/>
    <property type="molecule type" value="Genomic_DNA"/>
</dbReference>
<keyword evidence="3" id="KW-0444">Lipid biosynthesis</keyword>
<dbReference type="Gene3D" id="1.10.3730.20">
    <property type="match status" value="2"/>
</dbReference>
<keyword evidence="9" id="KW-0443">Lipid metabolism</keyword>
<evidence type="ECO:0000256" key="10">
    <source>
        <dbReference type="ARBA" id="ARBA00023136"/>
    </source>
</evidence>
<dbReference type="Pfam" id="PF00892">
    <property type="entry name" value="EamA"/>
    <property type="match status" value="2"/>
</dbReference>
<sequence>MQPRTVAIVLAAAVAHAVWNLASKYKRADTVLFVWAYTCASAVLCVPIAIALMASGEQALDWRFAAGAAISAALHLAYSLTLQAGYDRAELGVVYPVARGTGPILTMLFALFLLGERLTAFAMLGALLVIAGILVTTGNPFRVGSRRSLQGMMWGTATGATIAGYTLWDSYAVTSMHLAPVSYYAGTLALQSLILTPNALRRRHRVRAALRADVVPIVVVAVFSPLAYMLVLHAMLDAPVALVAPLRESSIVIGSLLACRLFGEDHLVRRTVGAVVVLVGVAAISL</sequence>
<keyword evidence="2" id="KW-1003">Cell membrane</keyword>
<evidence type="ECO:0000256" key="3">
    <source>
        <dbReference type="ARBA" id="ARBA00022516"/>
    </source>
</evidence>
<feature type="domain" description="EamA" evidence="12">
    <location>
        <begin position="6"/>
        <end position="137"/>
    </location>
</feature>
<keyword evidence="4" id="KW-0997">Cell inner membrane</keyword>
<keyword evidence="5" id="KW-0441">Lipid A biosynthesis</keyword>
<evidence type="ECO:0000256" key="11">
    <source>
        <dbReference type="SAM" id="Phobius"/>
    </source>
</evidence>
<dbReference type="InterPro" id="IPR000620">
    <property type="entry name" value="EamA_dom"/>
</dbReference>
<feature type="domain" description="EamA" evidence="12">
    <location>
        <begin position="151"/>
        <end position="285"/>
    </location>
</feature>
<feature type="transmembrane region" description="Helical" evidence="11">
    <location>
        <begin position="93"/>
        <end position="114"/>
    </location>
</feature>
<name>A0A0D0M1B4_VARPD</name>
<feature type="transmembrane region" description="Helical" evidence="11">
    <location>
        <begin position="6"/>
        <end position="22"/>
    </location>
</feature>
<feature type="transmembrane region" description="Helical" evidence="11">
    <location>
        <begin position="180"/>
        <end position="200"/>
    </location>
</feature>